<reference evidence="2 3" key="1">
    <citation type="submission" date="2024-06" db="EMBL/GenBank/DDBJ databases">
        <title>The Natural Products Discovery Center: Release of the First 8490 Sequenced Strains for Exploring Actinobacteria Biosynthetic Diversity.</title>
        <authorList>
            <person name="Kalkreuter E."/>
            <person name="Kautsar S.A."/>
            <person name="Yang D."/>
            <person name="Bader C.D."/>
            <person name="Teijaro C.N."/>
            <person name="Fluegel L."/>
            <person name="Davis C.M."/>
            <person name="Simpson J.R."/>
            <person name="Lauterbach L."/>
            <person name="Steele A.D."/>
            <person name="Gui C."/>
            <person name="Meng S."/>
            <person name="Li G."/>
            <person name="Viehrig K."/>
            <person name="Ye F."/>
            <person name="Su P."/>
            <person name="Kiefer A.F."/>
            <person name="Nichols A."/>
            <person name="Cepeda A.J."/>
            <person name="Yan W."/>
            <person name="Fan B."/>
            <person name="Jiang Y."/>
            <person name="Adhikari A."/>
            <person name="Zheng C.-J."/>
            <person name="Schuster L."/>
            <person name="Cowan T.M."/>
            <person name="Smanski M.J."/>
            <person name="Chevrette M.G."/>
            <person name="De Carvalho L.P.S."/>
            <person name="Shen B."/>
        </authorList>
    </citation>
    <scope>NUCLEOTIDE SEQUENCE [LARGE SCALE GENOMIC DNA]</scope>
    <source>
        <strain evidence="2 3">NPDC048946</strain>
    </source>
</reference>
<dbReference type="EMBL" id="JBEZFP010000075">
    <property type="protein sequence ID" value="MEU8136952.1"/>
    <property type="molecule type" value="Genomic_DNA"/>
</dbReference>
<dbReference type="PANTHER" id="PTHR47485">
    <property type="entry name" value="THYLAKOID LUMENAL 17.4 KDA PROTEIN, CHLOROPLASTIC"/>
    <property type="match status" value="1"/>
</dbReference>
<comment type="caution">
    <text evidence="2">The sequence shown here is derived from an EMBL/GenBank/DDBJ whole genome shotgun (WGS) entry which is preliminary data.</text>
</comment>
<dbReference type="InterPro" id="IPR001646">
    <property type="entry name" value="5peptide_repeat"/>
</dbReference>
<organism evidence="2 3">
    <name type="scientific">Streptodolium elevatio</name>
    <dbReference type="NCBI Taxonomy" id="3157996"/>
    <lineage>
        <taxon>Bacteria</taxon>
        <taxon>Bacillati</taxon>
        <taxon>Actinomycetota</taxon>
        <taxon>Actinomycetes</taxon>
        <taxon>Kitasatosporales</taxon>
        <taxon>Streptomycetaceae</taxon>
        <taxon>Streptodolium</taxon>
    </lineage>
</organism>
<sequence>MPVRAARQLGELPYAHRLEPFDGDLRRDGTYDSVHFDGTELEDAEGGGSGFTECAFSAATVTRGRYRRTRFDDVWLEGVRIVGADLAESSWLDCEFTAGLLAGLQMHGAQMRRVVFHNCKFDSVNLRASALRDVSFVNCMLRDADFAGATLTGVSFPGSTLDGVSLEKAKLAKVDLREAAGLRITSGVEALRGATISSLQLLELAPALAQVLGIGVDDR</sequence>
<dbReference type="Proteomes" id="UP001551482">
    <property type="component" value="Unassembled WGS sequence"/>
</dbReference>
<dbReference type="Pfam" id="PF13599">
    <property type="entry name" value="Pentapeptide_4"/>
    <property type="match status" value="1"/>
</dbReference>
<accession>A0ABV3DMH5</accession>
<keyword evidence="3" id="KW-1185">Reference proteome</keyword>
<dbReference type="PANTHER" id="PTHR47485:SF1">
    <property type="entry name" value="THYLAKOID LUMENAL 17.4 KDA PROTEIN, CHLOROPLASTIC"/>
    <property type="match status" value="1"/>
</dbReference>
<dbReference type="RefSeq" id="WP_358358094.1">
    <property type="nucleotide sequence ID" value="NZ_JBEZFP010000075.1"/>
</dbReference>
<name>A0ABV3DMH5_9ACTN</name>
<evidence type="ECO:0000256" key="1">
    <source>
        <dbReference type="ARBA" id="ARBA00022737"/>
    </source>
</evidence>
<evidence type="ECO:0000313" key="2">
    <source>
        <dbReference type="EMBL" id="MEU8136952.1"/>
    </source>
</evidence>
<protein>
    <submittedName>
        <fullName evidence="2">Pentapeptide repeat-containing protein</fullName>
    </submittedName>
</protein>
<keyword evidence="1" id="KW-0677">Repeat</keyword>
<evidence type="ECO:0000313" key="3">
    <source>
        <dbReference type="Proteomes" id="UP001551482"/>
    </source>
</evidence>
<dbReference type="SUPFAM" id="SSF141571">
    <property type="entry name" value="Pentapeptide repeat-like"/>
    <property type="match status" value="1"/>
</dbReference>
<proteinExistence type="predicted"/>
<gene>
    <name evidence="2" type="ORF">AB0C36_25995</name>
</gene>
<dbReference type="Gene3D" id="2.160.20.80">
    <property type="entry name" value="E3 ubiquitin-protein ligase SopA"/>
    <property type="match status" value="1"/>
</dbReference>